<dbReference type="InterPro" id="IPR016176">
    <property type="entry name" value="Cbl-dep_enz_cat"/>
</dbReference>
<dbReference type="CDD" id="cd03680">
    <property type="entry name" value="MM_CoA_mutase_ICM_like"/>
    <property type="match status" value="1"/>
</dbReference>
<evidence type="ECO:0000313" key="3">
    <source>
        <dbReference type="EMBL" id="AIG26052.1"/>
    </source>
</evidence>
<dbReference type="GO" id="GO:0004494">
    <property type="term" value="F:methylmalonyl-CoA mutase activity"/>
    <property type="evidence" value="ECO:0007669"/>
    <property type="project" value="UniProtKB-EC"/>
</dbReference>
<feature type="domain" description="Methylmalonyl-CoA mutase alpha/beta chain catalytic" evidence="2">
    <location>
        <begin position="33"/>
        <end position="546"/>
    </location>
</feature>
<dbReference type="STRING" id="1042163.BRLA_c017280"/>
<dbReference type="Pfam" id="PF01642">
    <property type="entry name" value="MM_CoA_mutase"/>
    <property type="match status" value="1"/>
</dbReference>
<name>A0A075R0B6_BRELA</name>
<evidence type="ECO:0000313" key="4">
    <source>
        <dbReference type="Proteomes" id="UP000005850"/>
    </source>
</evidence>
<dbReference type="EC" id="5.4.99.2" evidence="3"/>
<sequence length="550" mass="61491">MSDHNFTQIYQDWQQRLNQRLEKIPERKKRFSTSSDLEVEQLYLPKEVNQSYMDQIGLPGEYPYTRGVQPTMYRGRFWTMRQYAGFGSAEETNKRFRYLLEQGQTGLSVAFDLPTQIGYDSDDSMSVGEVGKVGVAIDSLEDMETLLQGIPLDKVSTSMTINAPASVLLAMYIVVAEKQGTPSHALSGTIQNDILKEYIARGTYIFPPQPSMRLITDIFAYCAQHVPKWNTISISGYHIREAGSSAVQEVAFTLADGRAYVEAALQAGLDIDLFAPQLSFFFNAHNHFFEEVAKFRAARRIWSNLMRNVYGAKQPKSWQFRVHTQTGGSTLTAQQPDNNIVRVTLQALAAVLGGTQSLHTNSRDEALALPTEDSARIALRTQQIIAHESGVTDTVDPLGGSYYVEALTDEIEKGVLAYMDKIEKMGGAVAAVEAGYMQREIHKQAYETQRNIESGEEVVVGVNRFTLENETQPELLRVDPSIGTKQTERLGNLRNRRDAVFVDQTLGRLKTAAEGTENVMPFILDCVRAYATIGEICGVLRQVFGEYRAV</sequence>
<dbReference type="AlphaFoldDB" id="A0A075R0B6"/>
<protein>
    <submittedName>
        <fullName evidence="3">Methylmalonyl-CoA mutase</fullName>
        <ecNumber evidence="3">5.4.99.2</ecNumber>
    </submittedName>
</protein>
<dbReference type="PANTHER" id="PTHR48101">
    <property type="entry name" value="METHYLMALONYL-COA MUTASE, MITOCHONDRIAL-RELATED"/>
    <property type="match status" value="1"/>
</dbReference>
<dbReference type="Gene3D" id="3.20.20.240">
    <property type="entry name" value="Methylmalonyl-CoA mutase"/>
    <property type="match status" value="1"/>
</dbReference>
<organism evidence="3 4">
    <name type="scientific">Brevibacillus laterosporus LMG 15441</name>
    <dbReference type="NCBI Taxonomy" id="1042163"/>
    <lineage>
        <taxon>Bacteria</taxon>
        <taxon>Bacillati</taxon>
        <taxon>Bacillota</taxon>
        <taxon>Bacilli</taxon>
        <taxon>Bacillales</taxon>
        <taxon>Paenibacillaceae</taxon>
        <taxon>Brevibacillus</taxon>
    </lineage>
</organism>
<dbReference type="InterPro" id="IPR006099">
    <property type="entry name" value="MeMalonylCoA_mutase_a/b_cat"/>
</dbReference>
<dbReference type="PANTHER" id="PTHR48101:SF1">
    <property type="entry name" value="METHYLMALONYL-COA MUTASE, LARGE SUBUNIT"/>
    <property type="match status" value="1"/>
</dbReference>
<proteinExistence type="predicted"/>
<keyword evidence="4" id="KW-1185">Reference proteome</keyword>
<keyword evidence="1 3" id="KW-0413">Isomerase</keyword>
<dbReference type="NCBIfam" id="TIGR00641">
    <property type="entry name" value="acid_CoA_mut_N"/>
    <property type="match status" value="1"/>
</dbReference>
<dbReference type="InterPro" id="IPR006098">
    <property type="entry name" value="MMCoA_mutase_a_cat"/>
</dbReference>
<dbReference type="Proteomes" id="UP000005850">
    <property type="component" value="Chromosome"/>
</dbReference>
<reference evidence="3 4" key="1">
    <citation type="journal article" date="2011" name="J. Bacteriol.">
        <title>Genome sequence of Brevibacillus laterosporus LMG 15441, a pathogen of invertebrates.</title>
        <authorList>
            <person name="Djukic M."/>
            <person name="Poehlein A."/>
            <person name="Thurmer A."/>
            <person name="Daniel R."/>
        </authorList>
    </citation>
    <scope>NUCLEOTIDE SEQUENCE [LARGE SCALE GENOMIC DNA]</scope>
    <source>
        <strain evidence="3 4">LMG 15441</strain>
    </source>
</reference>
<dbReference type="SUPFAM" id="SSF51703">
    <property type="entry name" value="Cobalamin (vitamin B12)-dependent enzymes"/>
    <property type="match status" value="1"/>
</dbReference>
<evidence type="ECO:0000256" key="1">
    <source>
        <dbReference type="ARBA" id="ARBA00023235"/>
    </source>
</evidence>
<dbReference type="RefSeq" id="WP_003337831.1">
    <property type="nucleotide sequence ID" value="NZ_CP007806.1"/>
</dbReference>
<dbReference type="EMBL" id="CP007806">
    <property type="protein sequence ID" value="AIG26052.1"/>
    <property type="molecule type" value="Genomic_DNA"/>
</dbReference>
<accession>A0A075R0B6</accession>
<dbReference type="HOGENOM" id="CLU_009523_5_1_9"/>
<dbReference type="KEGG" id="blr:BRLA_c017280"/>
<dbReference type="GO" id="GO:0031419">
    <property type="term" value="F:cobalamin binding"/>
    <property type="evidence" value="ECO:0007669"/>
    <property type="project" value="InterPro"/>
</dbReference>
<gene>
    <name evidence="3" type="ORF">BRLA_c017280</name>
</gene>
<dbReference type="eggNOG" id="COG1884">
    <property type="taxonomic scope" value="Bacteria"/>
</dbReference>
<evidence type="ECO:0000259" key="2">
    <source>
        <dbReference type="Pfam" id="PF01642"/>
    </source>
</evidence>